<dbReference type="Pfam" id="PF09818">
    <property type="entry name" value="ABC_ATPase"/>
    <property type="match status" value="1"/>
</dbReference>
<feature type="region of interest" description="Disordered" evidence="1">
    <location>
        <begin position="1"/>
        <end position="47"/>
    </location>
</feature>
<feature type="domain" description="ATPase of the ABC class N-terminal" evidence="3">
    <location>
        <begin position="46"/>
        <end position="216"/>
    </location>
</feature>
<dbReference type="AlphaFoldDB" id="A0A2H3JET0"/>
<dbReference type="PANTHER" id="PTHR38149">
    <property type="entry name" value="ATPASE"/>
    <property type="match status" value="1"/>
</dbReference>
<protein>
    <recommendedName>
        <fullName evidence="7">ABC transporter ATPase</fullName>
    </recommendedName>
</protein>
<dbReference type="Proteomes" id="UP000218811">
    <property type="component" value="Unassembled WGS sequence"/>
</dbReference>
<evidence type="ECO:0008006" key="7">
    <source>
        <dbReference type="Google" id="ProtNLM"/>
    </source>
</evidence>
<dbReference type="InterPro" id="IPR049069">
    <property type="entry name" value="MRB1590-like_C"/>
</dbReference>
<name>A0A2H3JET0_WOLCO</name>
<dbReference type="InterPro" id="IPR046834">
    <property type="entry name" value="ABC_ATPase_C"/>
</dbReference>
<feature type="domain" description="ATPase of the ABC class C-terminal" evidence="2">
    <location>
        <begin position="220"/>
        <end position="496"/>
    </location>
</feature>
<proteinExistence type="predicted"/>
<keyword evidence="6" id="KW-1185">Reference proteome</keyword>
<gene>
    <name evidence="5" type="ORF">WOLCODRAFT_148538</name>
</gene>
<accession>A0A2H3JET0</accession>
<feature type="domain" description="MRB1590-like C-terminal" evidence="4">
    <location>
        <begin position="515"/>
        <end position="607"/>
    </location>
</feature>
<dbReference type="PANTHER" id="PTHR38149:SF1">
    <property type="entry name" value="ATPASE"/>
    <property type="match status" value="1"/>
</dbReference>
<dbReference type="InterPro" id="IPR046833">
    <property type="entry name" value="ABC_N"/>
</dbReference>
<dbReference type="Pfam" id="PF20446">
    <property type="entry name" value="ABC_N"/>
    <property type="match status" value="1"/>
</dbReference>
<evidence type="ECO:0000313" key="6">
    <source>
        <dbReference type="Proteomes" id="UP000218811"/>
    </source>
</evidence>
<evidence type="ECO:0000259" key="4">
    <source>
        <dbReference type="Pfam" id="PF21117"/>
    </source>
</evidence>
<evidence type="ECO:0000256" key="1">
    <source>
        <dbReference type="SAM" id="MobiDB-lite"/>
    </source>
</evidence>
<dbReference type="STRING" id="742152.A0A2H3JET0"/>
<dbReference type="OMA" id="IRDRRMQ"/>
<evidence type="ECO:0000313" key="5">
    <source>
        <dbReference type="EMBL" id="PCH34497.1"/>
    </source>
</evidence>
<sequence>MSGRGAYYKNLYGSRRGRGRGGGPAEAGSARGAKRRNDDDSGRSAEDLVRELKRLDGKSYPAYRDVQGSWDYSDPPFRLHIDHVQSDPFAPPSKVRIRVPQAAAQLPPSLFANRTRQVALCDFLARRLHDAAVALSKAHGAQKSRRWAGAKGGELTADRPGQQVLERSAVVLDASDGALEARFTVGFPAQGRTILGEWAAEIFRASVPALARTLLYDAHKESVHAFVDSVEDQECLRRAVTEAGLVAFVADGAVLPRASGASDAPMRGPHVVPFRAPPALARTFALPHRGSIAGMGIPVGITMVAGGGFHGKSTLLDALAVGCYSHVPGDGREFVVTSEKCVSVQGEDGRSIQCVDISPFIHDLPGGASTAAFSTQDASGSTSMAAGVVEALELGADTLLFDEDTCATNFLVRDLRMRRLIEADPINPLIFKIRAMLQEHRCSSILVIGGCGDYCDVADLVLEMRQYQCYDITEKAREIAQEIPSVVSASEMPTFGAVRLRRLDTKTLPSPSMKAAVRRRAAIDVGDETLDLTKVAQLVHDSQSRAIVMALKFLHTQPPGRTLSEYLVILQSLMDDASIDALMEDDRIDGFLARPRTIEVGMAINRLVSPSEEMRAVH</sequence>
<feature type="compositionally biased region" description="Basic and acidic residues" evidence="1">
    <location>
        <begin position="35"/>
        <end position="47"/>
    </location>
</feature>
<dbReference type="Pfam" id="PF21117">
    <property type="entry name" value="MRB1590_C"/>
    <property type="match status" value="1"/>
</dbReference>
<dbReference type="EMBL" id="KB467831">
    <property type="protein sequence ID" value="PCH34497.1"/>
    <property type="molecule type" value="Genomic_DNA"/>
</dbReference>
<evidence type="ECO:0000259" key="3">
    <source>
        <dbReference type="Pfam" id="PF20446"/>
    </source>
</evidence>
<dbReference type="InterPro" id="IPR019195">
    <property type="entry name" value="ABC_ATPase_put"/>
</dbReference>
<evidence type="ECO:0000259" key="2">
    <source>
        <dbReference type="Pfam" id="PF09818"/>
    </source>
</evidence>
<dbReference type="OrthoDB" id="189459at2759"/>
<organism evidence="5 6">
    <name type="scientific">Wolfiporia cocos (strain MD-104)</name>
    <name type="common">Brown rot fungus</name>
    <dbReference type="NCBI Taxonomy" id="742152"/>
    <lineage>
        <taxon>Eukaryota</taxon>
        <taxon>Fungi</taxon>
        <taxon>Dikarya</taxon>
        <taxon>Basidiomycota</taxon>
        <taxon>Agaricomycotina</taxon>
        <taxon>Agaricomycetes</taxon>
        <taxon>Polyporales</taxon>
        <taxon>Phaeolaceae</taxon>
        <taxon>Wolfiporia</taxon>
    </lineage>
</organism>
<reference evidence="5 6" key="1">
    <citation type="journal article" date="2012" name="Science">
        <title>The Paleozoic origin of enzymatic lignin decomposition reconstructed from 31 fungal genomes.</title>
        <authorList>
            <person name="Floudas D."/>
            <person name="Binder M."/>
            <person name="Riley R."/>
            <person name="Barry K."/>
            <person name="Blanchette R.A."/>
            <person name="Henrissat B."/>
            <person name="Martinez A.T."/>
            <person name="Otillar R."/>
            <person name="Spatafora J.W."/>
            <person name="Yadav J.S."/>
            <person name="Aerts A."/>
            <person name="Benoit I."/>
            <person name="Boyd A."/>
            <person name="Carlson A."/>
            <person name="Copeland A."/>
            <person name="Coutinho P.M."/>
            <person name="de Vries R.P."/>
            <person name="Ferreira P."/>
            <person name="Findley K."/>
            <person name="Foster B."/>
            <person name="Gaskell J."/>
            <person name="Glotzer D."/>
            <person name="Gorecki P."/>
            <person name="Heitman J."/>
            <person name="Hesse C."/>
            <person name="Hori C."/>
            <person name="Igarashi K."/>
            <person name="Jurgens J.A."/>
            <person name="Kallen N."/>
            <person name="Kersten P."/>
            <person name="Kohler A."/>
            <person name="Kuees U."/>
            <person name="Kumar T.K.A."/>
            <person name="Kuo A."/>
            <person name="LaButti K."/>
            <person name="Larrondo L.F."/>
            <person name="Lindquist E."/>
            <person name="Ling A."/>
            <person name="Lombard V."/>
            <person name="Lucas S."/>
            <person name="Lundell T."/>
            <person name="Martin R."/>
            <person name="McLaughlin D.J."/>
            <person name="Morgenstern I."/>
            <person name="Morin E."/>
            <person name="Murat C."/>
            <person name="Nagy L.G."/>
            <person name="Nolan M."/>
            <person name="Ohm R.A."/>
            <person name="Patyshakuliyeva A."/>
            <person name="Rokas A."/>
            <person name="Ruiz-Duenas F.J."/>
            <person name="Sabat G."/>
            <person name="Salamov A."/>
            <person name="Samejima M."/>
            <person name="Schmutz J."/>
            <person name="Slot J.C."/>
            <person name="St John F."/>
            <person name="Stenlid J."/>
            <person name="Sun H."/>
            <person name="Sun S."/>
            <person name="Syed K."/>
            <person name="Tsang A."/>
            <person name="Wiebenga A."/>
            <person name="Young D."/>
            <person name="Pisabarro A."/>
            <person name="Eastwood D.C."/>
            <person name="Martin F."/>
            <person name="Cullen D."/>
            <person name="Grigoriev I.V."/>
            <person name="Hibbett D.S."/>
        </authorList>
    </citation>
    <scope>NUCLEOTIDE SEQUENCE [LARGE SCALE GENOMIC DNA]</scope>
    <source>
        <strain evidence="5 6">MD-104</strain>
    </source>
</reference>